<name>K9UAQ2_CHRTP</name>
<protein>
    <submittedName>
        <fullName evidence="1">Uncharacterized protein</fullName>
    </submittedName>
</protein>
<keyword evidence="2" id="KW-1185">Reference proteome</keyword>
<reference evidence="1 2" key="1">
    <citation type="submission" date="2012-06" db="EMBL/GenBank/DDBJ databases">
        <title>Finished plasmid 1 of genome of Chroococcidiopsis thermalis PCC 7203.</title>
        <authorList>
            <consortium name="US DOE Joint Genome Institute"/>
            <person name="Gugger M."/>
            <person name="Coursin T."/>
            <person name="Rippka R."/>
            <person name="Tandeau De Marsac N."/>
            <person name="Huntemann M."/>
            <person name="Wei C.-L."/>
            <person name="Han J."/>
            <person name="Detter J.C."/>
            <person name="Han C."/>
            <person name="Tapia R."/>
            <person name="Davenport K."/>
            <person name="Daligault H."/>
            <person name="Erkkila T."/>
            <person name="Gu W."/>
            <person name="Munk A.C.C."/>
            <person name="Teshima H."/>
            <person name="Xu Y."/>
            <person name="Chain P."/>
            <person name="Chen A."/>
            <person name="Krypides N."/>
            <person name="Mavromatis K."/>
            <person name="Markowitz V."/>
            <person name="Szeto E."/>
            <person name="Ivanova N."/>
            <person name="Mikhailova N."/>
            <person name="Ovchinnikova G."/>
            <person name="Pagani I."/>
            <person name="Pati A."/>
            <person name="Goodwin L."/>
            <person name="Peters L."/>
            <person name="Pitluck S."/>
            <person name="Woyke T."/>
            <person name="Kerfeld C."/>
        </authorList>
    </citation>
    <scope>NUCLEOTIDE SEQUENCE [LARGE SCALE GENOMIC DNA]</scope>
    <source>
        <strain evidence="1 2">PCC 7203</strain>
        <plasmid evidence="1 2">pCHRO.01</plasmid>
    </source>
</reference>
<dbReference type="AlphaFoldDB" id="K9UAQ2"/>
<sequence>MNPCPCCSHNLLRHIQAKRLYWFCSRCRQEMPYFTSGLNSSSFKKIFSNSA</sequence>
<accession>K9UAQ2</accession>
<dbReference type="HOGENOM" id="CLU_192773_1_0_3"/>
<evidence type="ECO:0000313" key="2">
    <source>
        <dbReference type="Proteomes" id="UP000010384"/>
    </source>
</evidence>
<dbReference type="Proteomes" id="UP000010384">
    <property type="component" value="Plasmid pCHRO.01"/>
</dbReference>
<organism evidence="1 2">
    <name type="scientific">Chroococcidiopsis thermalis (strain PCC 7203)</name>
    <dbReference type="NCBI Taxonomy" id="251229"/>
    <lineage>
        <taxon>Bacteria</taxon>
        <taxon>Bacillati</taxon>
        <taxon>Cyanobacteriota</taxon>
        <taxon>Cyanophyceae</taxon>
        <taxon>Chroococcidiopsidales</taxon>
        <taxon>Chroococcidiopsidaceae</taxon>
        <taxon>Chroococcidiopsis</taxon>
    </lineage>
</organism>
<dbReference type="EMBL" id="CP003598">
    <property type="protein sequence ID" value="AFY91274.1"/>
    <property type="molecule type" value="Genomic_DNA"/>
</dbReference>
<proteinExistence type="predicted"/>
<gene>
    <name evidence="1" type="ORF">Chro_5940</name>
</gene>
<geneLocation type="plasmid" evidence="1 2">
    <name>pCHRO.01</name>
</geneLocation>
<dbReference type="InParanoid" id="K9UAQ2"/>
<keyword evidence="1" id="KW-0614">Plasmid</keyword>
<dbReference type="KEGG" id="cthe:Chro_5940"/>
<evidence type="ECO:0000313" key="1">
    <source>
        <dbReference type="EMBL" id="AFY91274.1"/>
    </source>
</evidence>